<dbReference type="RefSeq" id="WP_141763831.1">
    <property type="nucleotide sequence ID" value="NZ_BMUB01000014.1"/>
</dbReference>
<name>A0A8H9HXH0_KITAU</name>
<dbReference type="GeneID" id="97488220"/>
<comment type="caution">
    <text evidence="2">The sequence shown here is derived from an EMBL/GenBank/DDBJ whole genome shotgun (WGS) entry which is preliminary data.</text>
</comment>
<sequence length="107" mass="11969">MRAERAPFLESDAVPSPDGTDPDEEMQWPGTKLQQSPFFLDIQQAVIKRRLTTSAPDYVGYLPTVSAYLQLPQPKRQQAYGAITRVLSETVEIAADIIVHLARRRSG</sequence>
<dbReference type="Proteomes" id="UP000610124">
    <property type="component" value="Unassembled WGS sequence"/>
</dbReference>
<evidence type="ECO:0000313" key="3">
    <source>
        <dbReference type="Proteomes" id="UP000610124"/>
    </source>
</evidence>
<dbReference type="AlphaFoldDB" id="A0A8H9HXH0"/>
<reference evidence="2" key="2">
    <citation type="submission" date="2020-09" db="EMBL/GenBank/DDBJ databases">
        <authorList>
            <person name="Sun Q."/>
            <person name="Ohkuma M."/>
        </authorList>
    </citation>
    <scope>NUCLEOTIDE SEQUENCE</scope>
    <source>
        <strain evidence="2">JCM 4434</strain>
    </source>
</reference>
<accession>A0A8H9HXH0</accession>
<evidence type="ECO:0000256" key="1">
    <source>
        <dbReference type="SAM" id="MobiDB-lite"/>
    </source>
</evidence>
<gene>
    <name evidence="2" type="ORF">GCM10010502_52200</name>
</gene>
<organism evidence="2 3">
    <name type="scientific">Kitasatospora aureofaciens</name>
    <name type="common">Streptomyces aureofaciens</name>
    <dbReference type="NCBI Taxonomy" id="1894"/>
    <lineage>
        <taxon>Bacteria</taxon>
        <taxon>Bacillati</taxon>
        <taxon>Actinomycetota</taxon>
        <taxon>Actinomycetes</taxon>
        <taxon>Kitasatosporales</taxon>
        <taxon>Streptomycetaceae</taxon>
        <taxon>Kitasatospora</taxon>
    </lineage>
</organism>
<protein>
    <submittedName>
        <fullName evidence="2">Uncharacterized protein</fullName>
    </submittedName>
</protein>
<reference evidence="2" key="1">
    <citation type="journal article" date="2014" name="Int. J. Syst. Evol. Microbiol.">
        <title>Complete genome sequence of Corynebacterium casei LMG S-19264T (=DSM 44701T), isolated from a smear-ripened cheese.</title>
        <authorList>
            <consortium name="US DOE Joint Genome Institute (JGI-PGF)"/>
            <person name="Walter F."/>
            <person name="Albersmeier A."/>
            <person name="Kalinowski J."/>
            <person name="Ruckert C."/>
        </authorList>
    </citation>
    <scope>NUCLEOTIDE SEQUENCE</scope>
    <source>
        <strain evidence="2">JCM 4434</strain>
    </source>
</reference>
<dbReference type="EMBL" id="BMUB01000014">
    <property type="protein sequence ID" value="GGU92330.1"/>
    <property type="molecule type" value="Genomic_DNA"/>
</dbReference>
<dbReference type="OrthoDB" id="9797252at2"/>
<evidence type="ECO:0000313" key="2">
    <source>
        <dbReference type="EMBL" id="GGU92330.1"/>
    </source>
</evidence>
<proteinExistence type="predicted"/>
<feature type="region of interest" description="Disordered" evidence="1">
    <location>
        <begin position="1"/>
        <end position="30"/>
    </location>
</feature>